<dbReference type="AlphaFoldDB" id="A0A1M7ZIE2"/>
<dbReference type="RefSeq" id="WP_073627757.1">
    <property type="nucleotide sequence ID" value="NZ_FRXO01000003.1"/>
</dbReference>
<dbReference type="EMBL" id="FRXO01000003">
    <property type="protein sequence ID" value="SHO64643.1"/>
    <property type="molecule type" value="Genomic_DNA"/>
</dbReference>
<evidence type="ECO:0000256" key="1">
    <source>
        <dbReference type="ARBA" id="ARBA00010364"/>
    </source>
</evidence>
<dbReference type="OrthoDB" id="9801972at2"/>
<dbReference type="HAMAP" id="MF_00634">
    <property type="entry name" value="UPF0235"/>
    <property type="match status" value="1"/>
</dbReference>
<proteinExistence type="inferred from homology"/>
<evidence type="ECO:0000313" key="4">
    <source>
        <dbReference type="Proteomes" id="UP000186406"/>
    </source>
</evidence>
<dbReference type="Gene3D" id="3.30.1200.10">
    <property type="entry name" value="YggU-like"/>
    <property type="match status" value="1"/>
</dbReference>
<dbReference type="SMART" id="SM01152">
    <property type="entry name" value="DUF167"/>
    <property type="match status" value="1"/>
</dbReference>
<dbReference type="SUPFAM" id="SSF69786">
    <property type="entry name" value="YggU-like"/>
    <property type="match status" value="1"/>
</dbReference>
<sequence>MSAADCRPWTVSGAGLSVRVRLTPRGGRDALDGIQVLSDGTAVLAARVRAVPEKGAANAALEALIAGVAGVPRSSVKVAAGSTARIKTVVVAGDGDRAAAALERAVVARP</sequence>
<organism evidence="3 4">
    <name type="scientific">Pseudoxanthobacter soli DSM 19599</name>
    <dbReference type="NCBI Taxonomy" id="1123029"/>
    <lineage>
        <taxon>Bacteria</taxon>
        <taxon>Pseudomonadati</taxon>
        <taxon>Pseudomonadota</taxon>
        <taxon>Alphaproteobacteria</taxon>
        <taxon>Hyphomicrobiales</taxon>
        <taxon>Segnochrobactraceae</taxon>
        <taxon>Pseudoxanthobacter</taxon>
    </lineage>
</organism>
<dbReference type="NCBIfam" id="NF002348">
    <property type="entry name" value="PRK01310.1"/>
    <property type="match status" value="1"/>
</dbReference>
<dbReference type="Proteomes" id="UP000186406">
    <property type="component" value="Unassembled WGS sequence"/>
</dbReference>
<keyword evidence="4" id="KW-1185">Reference proteome</keyword>
<dbReference type="STRING" id="1123029.SAMN02745172_01807"/>
<dbReference type="InterPro" id="IPR036591">
    <property type="entry name" value="YggU-like_sf"/>
</dbReference>
<gene>
    <name evidence="3" type="ORF">SAMN02745172_01807</name>
</gene>
<dbReference type="InterPro" id="IPR003746">
    <property type="entry name" value="DUF167"/>
</dbReference>
<evidence type="ECO:0000256" key="2">
    <source>
        <dbReference type="HAMAP-Rule" id="MF_00634"/>
    </source>
</evidence>
<dbReference type="NCBIfam" id="TIGR00251">
    <property type="entry name" value="DUF167 family protein"/>
    <property type="match status" value="1"/>
</dbReference>
<name>A0A1M7ZIE2_9HYPH</name>
<protein>
    <recommendedName>
        <fullName evidence="2">UPF0235 protein SAMN02745172_01807</fullName>
    </recommendedName>
</protein>
<comment type="similarity">
    <text evidence="1 2">Belongs to the UPF0235 family.</text>
</comment>
<evidence type="ECO:0000313" key="3">
    <source>
        <dbReference type="EMBL" id="SHO64643.1"/>
    </source>
</evidence>
<dbReference type="Pfam" id="PF02594">
    <property type="entry name" value="DUF167"/>
    <property type="match status" value="1"/>
</dbReference>
<reference evidence="3 4" key="1">
    <citation type="submission" date="2016-12" db="EMBL/GenBank/DDBJ databases">
        <authorList>
            <person name="Song W.-J."/>
            <person name="Kurnit D.M."/>
        </authorList>
    </citation>
    <scope>NUCLEOTIDE SEQUENCE [LARGE SCALE GENOMIC DNA]</scope>
    <source>
        <strain evidence="3 4">DSM 19599</strain>
    </source>
</reference>
<accession>A0A1M7ZIE2</accession>